<dbReference type="Proteomes" id="UP000011666">
    <property type="component" value="Unassembled WGS sequence"/>
</dbReference>
<keyword evidence="2" id="KW-1185">Reference proteome</keyword>
<reference evidence="1 2" key="1">
    <citation type="submission" date="2013-01" db="EMBL/GenBank/DDBJ databases">
        <title>Whole genome shotgun sequence of Gordonia soli NBRC 108243.</title>
        <authorList>
            <person name="Isaki-Nakamura S."/>
            <person name="Hosoyama A."/>
            <person name="Tsuchikane K."/>
            <person name="Ando Y."/>
            <person name="Baba S."/>
            <person name="Ohji S."/>
            <person name="Hamada M."/>
            <person name="Tamura T."/>
            <person name="Yamazoe A."/>
            <person name="Yamazaki S."/>
            <person name="Fujita N."/>
        </authorList>
    </citation>
    <scope>NUCLEOTIDE SEQUENCE [LARGE SCALE GENOMIC DNA]</scope>
    <source>
        <strain evidence="1 2">NBRC 108243</strain>
    </source>
</reference>
<evidence type="ECO:0000313" key="2">
    <source>
        <dbReference type="Proteomes" id="UP000011666"/>
    </source>
</evidence>
<proteinExistence type="predicted"/>
<organism evidence="1 2">
    <name type="scientific">Gordonia soli NBRC 108243</name>
    <dbReference type="NCBI Taxonomy" id="1223545"/>
    <lineage>
        <taxon>Bacteria</taxon>
        <taxon>Bacillati</taxon>
        <taxon>Actinomycetota</taxon>
        <taxon>Actinomycetes</taxon>
        <taxon>Mycobacteriales</taxon>
        <taxon>Gordoniaceae</taxon>
        <taxon>Gordonia</taxon>
    </lineage>
</organism>
<dbReference type="AlphaFoldDB" id="M0QF26"/>
<gene>
    <name evidence="1" type="ORF">GS4_05_02720</name>
</gene>
<dbReference type="EMBL" id="BANX01000005">
    <property type="protein sequence ID" value="GAC67059.1"/>
    <property type="molecule type" value="Genomic_DNA"/>
</dbReference>
<evidence type="ECO:0000313" key="1">
    <source>
        <dbReference type="EMBL" id="GAC67059.1"/>
    </source>
</evidence>
<dbReference type="RefSeq" id="WP_007617830.1">
    <property type="nucleotide sequence ID" value="NZ_BANX01000005.1"/>
</dbReference>
<name>M0QF26_9ACTN</name>
<comment type="caution">
    <text evidence="1">The sequence shown here is derived from an EMBL/GenBank/DDBJ whole genome shotgun (WGS) entry which is preliminary data.</text>
</comment>
<accession>M0QF26</accession>
<sequence length="99" mass="10979">MTSPSEDRIVFALDHPYVAGELAHLPEGRDNLCHGPCNLREGILYRSCPRHSAMLIGWTPDPKPIRCGQCGEYVTTVENNRGGHSSVCGCVTMTRWVPR</sequence>
<dbReference type="STRING" id="1223545.GS4_05_02720"/>
<protein>
    <submittedName>
        <fullName evidence="1">Uncharacterized protein</fullName>
    </submittedName>
</protein>